<dbReference type="NCBIfam" id="NF001199">
    <property type="entry name" value="PRK00164.2-1"/>
    <property type="match status" value="1"/>
</dbReference>
<evidence type="ECO:0000256" key="3">
    <source>
        <dbReference type="ARBA" id="ARBA00012167"/>
    </source>
</evidence>
<feature type="compositionally biased region" description="Basic and acidic residues" evidence="14">
    <location>
        <begin position="61"/>
        <end position="74"/>
    </location>
</feature>
<keyword evidence="11" id="KW-0501">Molybdenum cofactor biosynthesis</keyword>
<dbReference type="HAMAP" id="MF_01225_B">
    <property type="entry name" value="MoaA_B"/>
    <property type="match status" value="1"/>
</dbReference>
<dbReference type="Pfam" id="PF04055">
    <property type="entry name" value="Radical_SAM"/>
    <property type="match status" value="1"/>
</dbReference>
<evidence type="ECO:0000256" key="2">
    <source>
        <dbReference type="ARBA" id="ARBA00005046"/>
    </source>
</evidence>
<dbReference type="GO" id="GO:0005525">
    <property type="term" value="F:GTP binding"/>
    <property type="evidence" value="ECO:0007669"/>
    <property type="project" value="UniProtKB-KW"/>
</dbReference>
<keyword evidence="4" id="KW-0004">4Fe-4S</keyword>
<keyword evidence="12" id="KW-0456">Lyase</keyword>
<evidence type="ECO:0000313" key="16">
    <source>
        <dbReference type="EMBL" id="CAD8520449.1"/>
    </source>
</evidence>
<evidence type="ECO:0000256" key="5">
    <source>
        <dbReference type="ARBA" id="ARBA00022691"/>
    </source>
</evidence>
<dbReference type="GO" id="GO:0061798">
    <property type="term" value="F:GTP 3',8'-cyclase activity"/>
    <property type="evidence" value="ECO:0007669"/>
    <property type="project" value="UniProtKB-EC"/>
</dbReference>
<dbReference type="InterPro" id="IPR040064">
    <property type="entry name" value="MoaA-like"/>
</dbReference>
<evidence type="ECO:0000256" key="8">
    <source>
        <dbReference type="ARBA" id="ARBA00023004"/>
    </source>
</evidence>
<dbReference type="InterPro" id="IPR050105">
    <property type="entry name" value="MoCo_biosynth_MoaA/MoaC"/>
</dbReference>
<dbReference type="Gene3D" id="3.20.20.70">
    <property type="entry name" value="Aldolase class I"/>
    <property type="match status" value="1"/>
</dbReference>
<dbReference type="AlphaFoldDB" id="A0A7S0NLT8"/>
<dbReference type="CDD" id="cd21117">
    <property type="entry name" value="Twitch_MoaA"/>
    <property type="match status" value="1"/>
</dbReference>
<comment type="cofactor">
    <cofactor evidence="1">
        <name>[4Fe-4S] cluster</name>
        <dbReference type="ChEBI" id="CHEBI:49883"/>
    </cofactor>
</comment>
<evidence type="ECO:0000256" key="13">
    <source>
        <dbReference type="ARBA" id="ARBA00048697"/>
    </source>
</evidence>
<evidence type="ECO:0000256" key="7">
    <source>
        <dbReference type="ARBA" id="ARBA00022741"/>
    </source>
</evidence>
<accession>A0A7S0NLT8</accession>
<evidence type="ECO:0000256" key="6">
    <source>
        <dbReference type="ARBA" id="ARBA00022723"/>
    </source>
</evidence>
<dbReference type="PROSITE" id="PS51918">
    <property type="entry name" value="RADICAL_SAM"/>
    <property type="match status" value="1"/>
</dbReference>
<comment type="pathway">
    <text evidence="2">Cofactor biosynthesis; molybdopterin biosynthesis.</text>
</comment>
<keyword evidence="6" id="KW-0479">Metal-binding</keyword>
<dbReference type="InterPro" id="IPR000385">
    <property type="entry name" value="MoaA_NifB_PqqE_Fe-S-bd_CS"/>
</dbReference>
<name>A0A7S0NLT8_MICPS</name>
<evidence type="ECO:0000256" key="4">
    <source>
        <dbReference type="ARBA" id="ARBA00022485"/>
    </source>
</evidence>
<dbReference type="InterPro" id="IPR007197">
    <property type="entry name" value="rSAM"/>
</dbReference>
<sequence length="464" mass="51550">MLFALATHCTGAPGPTPAGLDRMWKVGGLVATHARRRVASSTASWLRWSGGVAGGSAHDSSTSHEQHGTADGRGRQQGKQRSPAHRANSPVRHARTAASMPKYDEGWEEKERDPPAPGERVKALRRQLRDEAISGRSGPLEDTFGRRHNYLRISLTEKCNLRCLYCMPEEGIDLTAKEELLSADEVVRVARLFVANGVDKIRLTGGEPTVRPDLEDIIRRLRALTGLRDIAITTNGLTLHRNLDALQAAGLTHVNISLDTLVPPKFELLTRRRGHDRVLKSIDRAVELGYDPVKVNVVLMRGVNDDELLDFVEMTREKPINVRFIEFMPFDGNKFEEKKVVSYCEAKERILEKYPSLTRMRDHRSEVAKNFKLDGHRGTVSFVTSMTNHFCGGCNRLRIMADGNLKVCLFDQGEVSLRDAMRGGASDDELMGVVGKAVGNKKAKHAGMSDLQNMENRSMIRIGG</sequence>
<evidence type="ECO:0000256" key="10">
    <source>
        <dbReference type="ARBA" id="ARBA00023134"/>
    </source>
</evidence>
<dbReference type="EMBL" id="HBEQ01009797">
    <property type="protein sequence ID" value="CAD8520449.1"/>
    <property type="molecule type" value="Transcribed_RNA"/>
</dbReference>
<dbReference type="UniPathway" id="UPA00344"/>
<keyword evidence="5" id="KW-0949">S-adenosyl-L-methionine</keyword>
<feature type="compositionally biased region" description="Basic and acidic residues" evidence="14">
    <location>
        <begin position="102"/>
        <end position="120"/>
    </location>
</feature>
<dbReference type="SFLD" id="SFLDG01067">
    <property type="entry name" value="SPASM/twitch_domain_containing"/>
    <property type="match status" value="1"/>
</dbReference>
<proteinExistence type="inferred from homology"/>
<dbReference type="GO" id="GO:0061799">
    <property type="term" value="F:cyclic pyranopterin monophosphate synthase activity"/>
    <property type="evidence" value="ECO:0007669"/>
    <property type="project" value="TreeGrafter"/>
</dbReference>
<dbReference type="PANTHER" id="PTHR22960:SF0">
    <property type="entry name" value="MOLYBDENUM COFACTOR BIOSYNTHESIS PROTEIN 1"/>
    <property type="match status" value="1"/>
</dbReference>
<dbReference type="SFLD" id="SFLDG01383">
    <property type="entry name" value="cyclic_pyranopterin_phosphate"/>
    <property type="match status" value="1"/>
</dbReference>
<dbReference type="PANTHER" id="PTHR22960">
    <property type="entry name" value="MOLYBDOPTERIN COFACTOR SYNTHESIS PROTEIN A"/>
    <property type="match status" value="1"/>
</dbReference>
<dbReference type="GO" id="GO:0006777">
    <property type="term" value="P:Mo-molybdopterin cofactor biosynthetic process"/>
    <property type="evidence" value="ECO:0007669"/>
    <property type="project" value="UniProtKB-KW"/>
</dbReference>
<keyword evidence="7" id="KW-0547">Nucleotide-binding</keyword>
<keyword evidence="9" id="KW-0411">Iron-sulfur</keyword>
<dbReference type="SFLD" id="SFLDS00029">
    <property type="entry name" value="Radical_SAM"/>
    <property type="match status" value="1"/>
</dbReference>
<dbReference type="NCBIfam" id="TIGR02666">
    <property type="entry name" value="moaA"/>
    <property type="match status" value="1"/>
</dbReference>
<evidence type="ECO:0000256" key="14">
    <source>
        <dbReference type="SAM" id="MobiDB-lite"/>
    </source>
</evidence>
<dbReference type="GO" id="GO:0051539">
    <property type="term" value="F:4 iron, 4 sulfur cluster binding"/>
    <property type="evidence" value="ECO:0007669"/>
    <property type="project" value="UniProtKB-KW"/>
</dbReference>
<dbReference type="InterPro" id="IPR013483">
    <property type="entry name" value="MoaA"/>
</dbReference>
<dbReference type="PROSITE" id="PS01305">
    <property type="entry name" value="MOAA_NIFB_PQQE"/>
    <property type="match status" value="1"/>
</dbReference>
<evidence type="ECO:0000256" key="9">
    <source>
        <dbReference type="ARBA" id="ARBA00023014"/>
    </source>
</evidence>
<dbReference type="InterPro" id="IPR010505">
    <property type="entry name" value="MoaA_twitch"/>
</dbReference>
<dbReference type="SUPFAM" id="SSF102114">
    <property type="entry name" value="Radical SAM enzymes"/>
    <property type="match status" value="1"/>
</dbReference>
<dbReference type="InterPro" id="IPR058240">
    <property type="entry name" value="rSAM_sf"/>
</dbReference>
<feature type="domain" description="Radical SAM core" evidence="15">
    <location>
        <begin position="143"/>
        <end position="364"/>
    </location>
</feature>
<dbReference type="EC" id="4.1.99.22" evidence="3"/>
<dbReference type="SMART" id="SM00729">
    <property type="entry name" value="Elp3"/>
    <property type="match status" value="1"/>
</dbReference>
<dbReference type="InterPro" id="IPR006638">
    <property type="entry name" value="Elp3/MiaA/NifB-like_rSAM"/>
</dbReference>
<evidence type="ECO:0000256" key="12">
    <source>
        <dbReference type="ARBA" id="ARBA00023239"/>
    </source>
</evidence>
<dbReference type="CDD" id="cd01335">
    <property type="entry name" value="Radical_SAM"/>
    <property type="match status" value="1"/>
</dbReference>
<reference evidence="16" key="1">
    <citation type="submission" date="2021-01" db="EMBL/GenBank/DDBJ databases">
        <authorList>
            <person name="Corre E."/>
            <person name="Pelletier E."/>
            <person name="Niang G."/>
            <person name="Scheremetjew M."/>
            <person name="Finn R."/>
            <person name="Kale V."/>
            <person name="Holt S."/>
            <person name="Cochrane G."/>
            <person name="Meng A."/>
            <person name="Brown T."/>
            <person name="Cohen L."/>
        </authorList>
    </citation>
    <scope>NUCLEOTIDE SEQUENCE</scope>
    <source>
        <strain evidence="16">CCMP1723</strain>
    </source>
</reference>
<organism evidence="16">
    <name type="scientific">Micromonas pusilla</name>
    <name type="common">Picoplanktonic green alga</name>
    <name type="synonym">Chromulina pusilla</name>
    <dbReference type="NCBI Taxonomy" id="38833"/>
    <lineage>
        <taxon>Eukaryota</taxon>
        <taxon>Viridiplantae</taxon>
        <taxon>Chlorophyta</taxon>
        <taxon>Mamiellophyceae</taxon>
        <taxon>Mamiellales</taxon>
        <taxon>Mamiellaceae</taxon>
        <taxon>Micromonas</taxon>
    </lineage>
</organism>
<comment type="catalytic activity">
    <reaction evidence="13">
        <text>GTP + AH2 + S-adenosyl-L-methionine = (8S)-3',8-cyclo-7,8-dihydroguanosine 5'-triphosphate + 5'-deoxyadenosine + L-methionine + A + H(+)</text>
        <dbReference type="Rhea" id="RHEA:49576"/>
        <dbReference type="ChEBI" id="CHEBI:13193"/>
        <dbReference type="ChEBI" id="CHEBI:15378"/>
        <dbReference type="ChEBI" id="CHEBI:17319"/>
        <dbReference type="ChEBI" id="CHEBI:17499"/>
        <dbReference type="ChEBI" id="CHEBI:37565"/>
        <dbReference type="ChEBI" id="CHEBI:57844"/>
        <dbReference type="ChEBI" id="CHEBI:59789"/>
        <dbReference type="ChEBI" id="CHEBI:131766"/>
        <dbReference type="EC" id="4.1.99.22"/>
    </reaction>
</comment>
<dbReference type="Pfam" id="PF06463">
    <property type="entry name" value="Mob_synth_C"/>
    <property type="match status" value="1"/>
</dbReference>
<evidence type="ECO:0000256" key="11">
    <source>
        <dbReference type="ARBA" id="ARBA00023150"/>
    </source>
</evidence>
<protein>
    <recommendedName>
        <fullName evidence="3">GTP 3',8-cyclase</fullName>
        <ecNumber evidence="3">4.1.99.22</ecNumber>
    </recommendedName>
</protein>
<dbReference type="InterPro" id="IPR013785">
    <property type="entry name" value="Aldolase_TIM"/>
</dbReference>
<feature type="region of interest" description="Disordered" evidence="14">
    <location>
        <begin position="51"/>
        <end position="120"/>
    </location>
</feature>
<keyword evidence="10" id="KW-0342">GTP-binding</keyword>
<evidence type="ECO:0000256" key="1">
    <source>
        <dbReference type="ARBA" id="ARBA00001966"/>
    </source>
</evidence>
<dbReference type="GO" id="GO:0046872">
    <property type="term" value="F:metal ion binding"/>
    <property type="evidence" value="ECO:0007669"/>
    <property type="project" value="UniProtKB-KW"/>
</dbReference>
<keyword evidence="8" id="KW-0408">Iron</keyword>
<dbReference type="SFLD" id="SFLDG01386">
    <property type="entry name" value="main_SPASM_domain-containing"/>
    <property type="match status" value="1"/>
</dbReference>
<evidence type="ECO:0000259" key="15">
    <source>
        <dbReference type="PROSITE" id="PS51918"/>
    </source>
</evidence>
<gene>
    <name evidence="16" type="ORF">MCOM1403_LOCUS7875</name>
</gene>